<keyword evidence="3 4" id="KW-0067">ATP-binding</keyword>
<dbReference type="Gene3D" id="3.40.50.10420">
    <property type="entry name" value="NagB/RpiA/CoA transferase-like"/>
    <property type="match status" value="1"/>
</dbReference>
<keyword evidence="5" id="KW-0460">Magnesium</keyword>
<organism evidence="6 7">
    <name type="scientific">Candidatus Gottesmanbacteria bacterium GW2011_GWA1_44_24b</name>
    <dbReference type="NCBI Taxonomy" id="1618437"/>
    <lineage>
        <taxon>Bacteria</taxon>
        <taxon>Candidatus Gottesmaniibacteriota</taxon>
    </lineage>
</organism>
<dbReference type="InterPro" id="IPR002698">
    <property type="entry name" value="FTHF_cligase"/>
</dbReference>
<evidence type="ECO:0000256" key="1">
    <source>
        <dbReference type="ARBA" id="ARBA00010638"/>
    </source>
</evidence>
<dbReference type="EMBL" id="LCIQ01000044">
    <property type="protein sequence ID" value="KKT59250.1"/>
    <property type="molecule type" value="Genomic_DNA"/>
</dbReference>
<evidence type="ECO:0000313" key="7">
    <source>
        <dbReference type="Proteomes" id="UP000034521"/>
    </source>
</evidence>
<name>A0A0G1IJB1_9BACT</name>
<evidence type="ECO:0000256" key="4">
    <source>
        <dbReference type="PIRSR" id="PIRSR006806-1"/>
    </source>
</evidence>
<dbReference type="Proteomes" id="UP000034521">
    <property type="component" value="Unassembled WGS sequence"/>
</dbReference>
<reference evidence="6 7" key="1">
    <citation type="journal article" date="2015" name="Nature">
        <title>rRNA introns, odd ribosomes, and small enigmatic genomes across a large radiation of phyla.</title>
        <authorList>
            <person name="Brown C.T."/>
            <person name="Hug L.A."/>
            <person name="Thomas B.C."/>
            <person name="Sharon I."/>
            <person name="Castelle C.J."/>
            <person name="Singh A."/>
            <person name="Wilkins M.J."/>
            <person name="Williams K.H."/>
            <person name="Banfield J.F."/>
        </authorList>
    </citation>
    <scope>NUCLEOTIDE SEQUENCE [LARGE SCALE GENOMIC DNA]</scope>
</reference>
<evidence type="ECO:0000256" key="5">
    <source>
        <dbReference type="RuleBase" id="RU361279"/>
    </source>
</evidence>
<keyword evidence="2 4" id="KW-0547">Nucleotide-binding</keyword>
<feature type="binding site" evidence="4">
    <location>
        <position position="59"/>
    </location>
    <ligand>
        <name>substrate</name>
    </ligand>
</feature>
<dbReference type="EC" id="6.3.3.2" evidence="5"/>
<protein>
    <recommendedName>
        <fullName evidence="5">5-formyltetrahydrofolate cyclo-ligase</fullName>
        <ecNumber evidence="5">6.3.3.2</ecNumber>
    </recommendedName>
</protein>
<proteinExistence type="inferred from homology"/>
<accession>A0A0G1IJB1</accession>
<dbReference type="NCBIfam" id="TIGR02727">
    <property type="entry name" value="MTHFS_bact"/>
    <property type="match status" value="1"/>
</dbReference>
<comment type="similarity">
    <text evidence="1 5">Belongs to the 5-formyltetrahydrofolate cyclo-ligase family.</text>
</comment>
<feature type="binding site" evidence="4">
    <location>
        <begin position="135"/>
        <end position="143"/>
    </location>
    <ligand>
        <name>ATP</name>
        <dbReference type="ChEBI" id="CHEBI:30616"/>
    </ligand>
</feature>
<dbReference type="GO" id="GO:0009396">
    <property type="term" value="P:folic acid-containing compound biosynthetic process"/>
    <property type="evidence" value="ECO:0007669"/>
    <property type="project" value="TreeGrafter"/>
</dbReference>
<keyword evidence="6" id="KW-0436">Ligase</keyword>
<dbReference type="GO" id="GO:0005524">
    <property type="term" value="F:ATP binding"/>
    <property type="evidence" value="ECO:0007669"/>
    <property type="project" value="UniProtKB-KW"/>
</dbReference>
<dbReference type="GO" id="GO:0030272">
    <property type="term" value="F:5-formyltetrahydrofolate cyclo-ligase activity"/>
    <property type="evidence" value="ECO:0007669"/>
    <property type="project" value="UniProtKB-EC"/>
</dbReference>
<sequence length="193" mass="22228">MSTIAFKKQRLRLKFQKHSAMVDEKKKRSWSTKISTHIVKMDMYKKANIIAFFIPLDNEPDIWSVIRNAWEHKKTVAIPRIEGKKLTLRKITEENDLETGPFNVRQPKPDQPIVSSTSIQVIFVPALAFDQKGYRLGHGIGYYDRLLKTIDVQKIGVCYGFQLIDELPHGRHDIKVDGIITESYNSIPGFNTT</sequence>
<feature type="binding site" evidence="4">
    <location>
        <position position="54"/>
    </location>
    <ligand>
        <name>substrate</name>
    </ligand>
</feature>
<dbReference type="PANTHER" id="PTHR23407:SF1">
    <property type="entry name" value="5-FORMYLTETRAHYDROFOLATE CYCLO-LIGASE"/>
    <property type="match status" value="1"/>
</dbReference>
<comment type="catalytic activity">
    <reaction evidence="5">
        <text>(6S)-5-formyl-5,6,7,8-tetrahydrofolate + ATP = (6R)-5,10-methenyltetrahydrofolate + ADP + phosphate</text>
        <dbReference type="Rhea" id="RHEA:10488"/>
        <dbReference type="ChEBI" id="CHEBI:30616"/>
        <dbReference type="ChEBI" id="CHEBI:43474"/>
        <dbReference type="ChEBI" id="CHEBI:57455"/>
        <dbReference type="ChEBI" id="CHEBI:57457"/>
        <dbReference type="ChEBI" id="CHEBI:456216"/>
        <dbReference type="EC" id="6.3.3.2"/>
    </reaction>
</comment>
<dbReference type="AlphaFoldDB" id="A0A0G1IJB1"/>
<comment type="cofactor">
    <cofactor evidence="5">
        <name>Mg(2+)</name>
        <dbReference type="ChEBI" id="CHEBI:18420"/>
    </cofactor>
</comment>
<keyword evidence="5" id="KW-0479">Metal-binding</keyword>
<dbReference type="PIRSF" id="PIRSF006806">
    <property type="entry name" value="FTHF_cligase"/>
    <property type="match status" value="1"/>
</dbReference>
<dbReference type="SUPFAM" id="SSF100950">
    <property type="entry name" value="NagB/RpiA/CoA transferase-like"/>
    <property type="match status" value="1"/>
</dbReference>
<evidence type="ECO:0000313" key="6">
    <source>
        <dbReference type="EMBL" id="KKT59250.1"/>
    </source>
</evidence>
<dbReference type="InterPro" id="IPR037171">
    <property type="entry name" value="NagB/RpiA_transferase-like"/>
</dbReference>
<dbReference type="GO" id="GO:0046872">
    <property type="term" value="F:metal ion binding"/>
    <property type="evidence" value="ECO:0007669"/>
    <property type="project" value="UniProtKB-KW"/>
</dbReference>
<dbReference type="InterPro" id="IPR024185">
    <property type="entry name" value="FTHF_cligase-like_sf"/>
</dbReference>
<dbReference type="GO" id="GO:0035999">
    <property type="term" value="P:tetrahydrofolate interconversion"/>
    <property type="evidence" value="ECO:0007669"/>
    <property type="project" value="TreeGrafter"/>
</dbReference>
<gene>
    <name evidence="6" type="ORF">UW52_C0044G0013</name>
</gene>
<evidence type="ECO:0000256" key="3">
    <source>
        <dbReference type="ARBA" id="ARBA00022840"/>
    </source>
</evidence>
<feature type="binding site" evidence="4">
    <location>
        <begin position="8"/>
        <end position="12"/>
    </location>
    <ligand>
        <name>ATP</name>
        <dbReference type="ChEBI" id="CHEBI:30616"/>
    </ligand>
</feature>
<dbReference type="PANTHER" id="PTHR23407">
    <property type="entry name" value="ATPASE INHIBITOR/5-FORMYLTETRAHYDROFOLATE CYCLO-LIGASE"/>
    <property type="match status" value="1"/>
</dbReference>
<comment type="caution">
    <text evidence="6">The sequence shown here is derived from an EMBL/GenBank/DDBJ whole genome shotgun (WGS) entry which is preliminary data.</text>
</comment>
<dbReference type="Pfam" id="PF01812">
    <property type="entry name" value="5-FTHF_cyc-lig"/>
    <property type="match status" value="1"/>
</dbReference>
<evidence type="ECO:0000256" key="2">
    <source>
        <dbReference type="ARBA" id="ARBA00022741"/>
    </source>
</evidence>